<evidence type="ECO:0000256" key="7">
    <source>
        <dbReference type="ARBA" id="ARBA00056181"/>
    </source>
</evidence>
<name>A0A1M7SRX5_9RHOB</name>
<dbReference type="PANTHER" id="PTHR42930">
    <property type="entry name" value="PHOSPHATE-SPECIFIC TRANSPORT SYSTEM ACCESSORY PROTEIN PHOU"/>
    <property type="match status" value="1"/>
</dbReference>
<dbReference type="GO" id="GO:0045936">
    <property type="term" value="P:negative regulation of phosphate metabolic process"/>
    <property type="evidence" value="ECO:0007669"/>
    <property type="project" value="InterPro"/>
</dbReference>
<dbReference type="FunFam" id="1.20.58.220:FF:000004">
    <property type="entry name" value="Phosphate-specific transport system accessory protein PhoU"/>
    <property type="match status" value="1"/>
</dbReference>
<keyword evidence="5 8" id="KW-0963">Cytoplasm</keyword>
<evidence type="ECO:0000256" key="1">
    <source>
        <dbReference type="ARBA" id="ARBA00004496"/>
    </source>
</evidence>
<dbReference type="GO" id="GO:0030643">
    <property type="term" value="P:intracellular phosphate ion homeostasis"/>
    <property type="evidence" value="ECO:0007669"/>
    <property type="project" value="InterPro"/>
</dbReference>
<evidence type="ECO:0000256" key="2">
    <source>
        <dbReference type="ARBA" id="ARBA00008107"/>
    </source>
</evidence>
<dbReference type="RefSeq" id="WP_072746727.1">
    <property type="nucleotide sequence ID" value="NZ_FOHL01000001.1"/>
</dbReference>
<dbReference type="PIRSF" id="PIRSF003107">
    <property type="entry name" value="PhoU"/>
    <property type="match status" value="1"/>
</dbReference>
<evidence type="ECO:0000259" key="9">
    <source>
        <dbReference type="Pfam" id="PF01895"/>
    </source>
</evidence>
<dbReference type="Proteomes" id="UP000184066">
    <property type="component" value="Unassembled WGS sequence"/>
</dbReference>
<comment type="function">
    <text evidence="7 8">Plays a role in the regulation of phosphate uptake.</text>
</comment>
<keyword evidence="6 8" id="KW-0592">Phosphate transport</keyword>
<comment type="similarity">
    <text evidence="2 8">Belongs to the PhoU family.</text>
</comment>
<evidence type="ECO:0000256" key="8">
    <source>
        <dbReference type="PIRNR" id="PIRNR003107"/>
    </source>
</evidence>
<dbReference type="NCBIfam" id="TIGR02135">
    <property type="entry name" value="phoU_full"/>
    <property type="match status" value="1"/>
</dbReference>
<dbReference type="InterPro" id="IPR028366">
    <property type="entry name" value="PhoU"/>
</dbReference>
<evidence type="ECO:0000313" key="11">
    <source>
        <dbReference type="Proteomes" id="UP000184066"/>
    </source>
</evidence>
<organism evidence="10 11">
    <name type="scientific">Oceanicella actignis</name>
    <dbReference type="NCBI Taxonomy" id="1189325"/>
    <lineage>
        <taxon>Bacteria</taxon>
        <taxon>Pseudomonadati</taxon>
        <taxon>Pseudomonadota</taxon>
        <taxon>Alphaproteobacteria</taxon>
        <taxon>Rhodobacterales</taxon>
        <taxon>Paracoccaceae</taxon>
        <taxon>Oceanicella</taxon>
    </lineage>
</organism>
<feature type="domain" description="PhoU" evidence="9">
    <location>
        <begin position="27"/>
        <end position="113"/>
    </location>
</feature>
<keyword evidence="11" id="KW-1185">Reference proteome</keyword>
<evidence type="ECO:0000256" key="4">
    <source>
        <dbReference type="ARBA" id="ARBA00022448"/>
    </source>
</evidence>
<keyword evidence="4 8" id="KW-0813">Transport</keyword>
<evidence type="ECO:0000256" key="6">
    <source>
        <dbReference type="ARBA" id="ARBA00022592"/>
    </source>
</evidence>
<reference evidence="10 11" key="1">
    <citation type="submission" date="2016-12" db="EMBL/GenBank/DDBJ databases">
        <authorList>
            <person name="Song W.-J."/>
            <person name="Kurnit D.M."/>
        </authorList>
    </citation>
    <scope>NUCLEOTIDE SEQUENCE [LARGE SCALE GENOMIC DNA]</scope>
    <source>
        <strain evidence="10 11">CGMCC 1.10808</strain>
    </source>
</reference>
<dbReference type="EMBL" id="FRDL01000003">
    <property type="protein sequence ID" value="SHN61116.1"/>
    <property type="molecule type" value="Genomic_DNA"/>
</dbReference>
<dbReference type="STRING" id="1189325.SAMN04488119_101137"/>
<protein>
    <recommendedName>
        <fullName evidence="8">Phosphate-specific transport system accessory protein PhoU</fullName>
    </recommendedName>
</protein>
<dbReference type="SUPFAM" id="SSF109755">
    <property type="entry name" value="PhoU-like"/>
    <property type="match status" value="1"/>
</dbReference>
<proteinExistence type="inferred from homology"/>
<evidence type="ECO:0000313" key="10">
    <source>
        <dbReference type="EMBL" id="SHN61116.1"/>
    </source>
</evidence>
<dbReference type="GO" id="GO:0006817">
    <property type="term" value="P:phosphate ion transport"/>
    <property type="evidence" value="ECO:0007669"/>
    <property type="project" value="UniProtKB-KW"/>
</dbReference>
<dbReference type="GO" id="GO:0005737">
    <property type="term" value="C:cytoplasm"/>
    <property type="evidence" value="ECO:0007669"/>
    <property type="project" value="UniProtKB-SubCell"/>
</dbReference>
<comment type="subcellular location">
    <subcellularLocation>
        <location evidence="1 8">Cytoplasm</location>
    </subcellularLocation>
</comment>
<dbReference type="Gene3D" id="1.20.58.220">
    <property type="entry name" value="Phosphate transport system protein phou homolog 2, domain 2"/>
    <property type="match status" value="2"/>
</dbReference>
<feature type="domain" description="PhoU" evidence="9">
    <location>
        <begin position="129"/>
        <end position="213"/>
    </location>
</feature>
<comment type="subunit">
    <text evidence="3 8">Homodimer.</text>
</comment>
<dbReference type="InterPro" id="IPR038078">
    <property type="entry name" value="PhoU-like_sf"/>
</dbReference>
<dbReference type="AlphaFoldDB" id="A0A1M7SRX5"/>
<dbReference type="OrthoDB" id="9814256at2"/>
<dbReference type="PANTHER" id="PTHR42930:SF3">
    <property type="entry name" value="PHOSPHATE-SPECIFIC TRANSPORT SYSTEM ACCESSORY PROTEIN PHOU"/>
    <property type="match status" value="1"/>
</dbReference>
<gene>
    <name evidence="10" type="ORF">SAMN05216200_103138</name>
</gene>
<sequence>MTGSDPKSAHIVSSYDEDLAALQARVAEMGGLAEAMLADAIEALRKRDVERCREVVARDKRLDELEAEIEARAIRIIALRAPVAFDLRLVVACMRMSSTLERVGDLAKNVAKRGIDLAAAGPLPMMGSIARMGEAARRQLSEALDAFVSRDSELALSVWRRDVEIDELYESLFREVVTYMMEDPRTITLGSHCMFIAKNLERVGDHATHVAELAYYVVEGEPLDGERPRGPASDAPTG</sequence>
<accession>A0A1M7SRX5</accession>
<dbReference type="InterPro" id="IPR026022">
    <property type="entry name" value="PhoU_dom"/>
</dbReference>
<evidence type="ECO:0000256" key="5">
    <source>
        <dbReference type="ARBA" id="ARBA00022490"/>
    </source>
</evidence>
<dbReference type="Pfam" id="PF01895">
    <property type="entry name" value="PhoU"/>
    <property type="match status" value="2"/>
</dbReference>
<evidence type="ECO:0000256" key="3">
    <source>
        <dbReference type="ARBA" id="ARBA00011738"/>
    </source>
</evidence>